<protein>
    <recommendedName>
        <fullName evidence="4">Rap1a immunity protein domain-containing protein</fullName>
    </recommendedName>
</protein>
<gene>
    <name evidence="2" type="ORF">Gxy13693_087_003</name>
</gene>
<dbReference type="Proteomes" id="UP000032683">
    <property type="component" value="Unassembled WGS sequence"/>
</dbReference>
<organism evidence="2 3">
    <name type="scientific">Komagataeibacter xylinus NBRC 13693</name>
    <dbReference type="NCBI Taxonomy" id="1234668"/>
    <lineage>
        <taxon>Bacteria</taxon>
        <taxon>Pseudomonadati</taxon>
        <taxon>Pseudomonadota</taxon>
        <taxon>Alphaproteobacteria</taxon>
        <taxon>Acetobacterales</taxon>
        <taxon>Acetobacteraceae</taxon>
        <taxon>Komagataeibacter</taxon>
    </lineage>
</organism>
<evidence type="ECO:0000313" key="3">
    <source>
        <dbReference type="Proteomes" id="UP000032683"/>
    </source>
</evidence>
<comment type="caution">
    <text evidence="2">The sequence shown here is derived from an EMBL/GenBank/DDBJ whole genome shotgun (WGS) entry which is preliminary data.</text>
</comment>
<dbReference type="EMBL" id="BANJ01000087">
    <property type="protein sequence ID" value="GAO01021.1"/>
    <property type="molecule type" value="Genomic_DNA"/>
</dbReference>
<accession>A0A0D6QDG1</accession>
<proteinExistence type="predicted"/>
<reference evidence="2 3" key="1">
    <citation type="submission" date="2012-11" db="EMBL/GenBank/DDBJ databases">
        <title>Whole genome sequence of Gluconacetobacter xylinus NBRC 13693.</title>
        <authorList>
            <person name="Azuma Y."/>
            <person name="Higashiura N."/>
            <person name="Hirakawa H."/>
            <person name="Matsushita K."/>
        </authorList>
    </citation>
    <scope>NUCLEOTIDE SEQUENCE [LARGE SCALE GENOMIC DNA]</scope>
    <source>
        <strain evidence="2 3">NBRC 13693</strain>
    </source>
</reference>
<keyword evidence="1" id="KW-0732">Signal</keyword>
<evidence type="ECO:0000313" key="2">
    <source>
        <dbReference type="EMBL" id="GAO01021.1"/>
    </source>
</evidence>
<name>A0A0D6QDG1_KOMXY</name>
<feature type="signal peptide" evidence="1">
    <location>
        <begin position="1"/>
        <end position="21"/>
    </location>
</feature>
<sequence>MMKTRLLFSCLALIGGLSVFASPLRAQETEYWNTPLREPDMTQAGCGTWLAIQNDAHKRSIATMEASGYLALIVVYADKTNTTEIGSEDGPIQTFLDAFCQKHPGESVRLGIASLALHMMKEKKIQ</sequence>
<dbReference type="AlphaFoldDB" id="A0A0D6QDG1"/>
<feature type="chain" id="PRO_5002310939" description="Rap1a immunity protein domain-containing protein" evidence="1">
    <location>
        <begin position="22"/>
        <end position="126"/>
    </location>
</feature>
<evidence type="ECO:0008006" key="4">
    <source>
        <dbReference type="Google" id="ProtNLM"/>
    </source>
</evidence>
<evidence type="ECO:0000256" key="1">
    <source>
        <dbReference type="SAM" id="SignalP"/>
    </source>
</evidence>